<dbReference type="GO" id="GO:0015179">
    <property type="term" value="F:L-amino acid transmembrane transporter activity"/>
    <property type="evidence" value="ECO:0007669"/>
    <property type="project" value="TreeGrafter"/>
</dbReference>
<evidence type="ECO:0000313" key="10">
    <source>
        <dbReference type="RefSeq" id="XP_026687035.1"/>
    </source>
</evidence>
<keyword evidence="6 7" id="KW-0472">Membrane</keyword>
<dbReference type="KEGG" id="dci:103519927"/>
<keyword evidence="9" id="KW-1185">Reference proteome</keyword>
<dbReference type="GeneID" id="103519927"/>
<comment type="subcellular location">
    <subcellularLocation>
        <location evidence="1">Membrane</location>
        <topology evidence="1">Multi-pass membrane protein</topology>
    </subcellularLocation>
</comment>
<sequence>MALFVPIGHVLGFISPRTFTFGIINEQLFDIFESMPNLSLDRMNEYIGSAVNMCTGVYMSVGFFGYVAYYKLPNLSGNVLLSFTPNASSEMIKFGFVLSVAVSFPLVIFPCRASIYSFLFRKAHTTHYESMTHSAMTVGSTHIPEARFRCITLFIIFISLLTAMMSSNIELVLGLVGATIGILICVLMPTYIFVRIPGKQTTERLFAKKCFVIIPWD</sequence>
<feature type="transmembrane region" description="Helical" evidence="7">
    <location>
        <begin position="146"/>
        <end position="165"/>
    </location>
</feature>
<dbReference type="Pfam" id="PF01490">
    <property type="entry name" value="Aa_trans"/>
    <property type="match status" value="1"/>
</dbReference>
<evidence type="ECO:0000256" key="6">
    <source>
        <dbReference type="ARBA" id="ARBA00023136"/>
    </source>
</evidence>
<feature type="transmembrane region" description="Helical" evidence="7">
    <location>
        <begin position="50"/>
        <end position="72"/>
    </location>
</feature>
<dbReference type="PANTHER" id="PTHR22950">
    <property type="entry name" value="AMINO ACID TRANSPORTER"/>
    <property type="match status" value="1"/>
</dbReference>
<protein>
    <submittedName>
        <fullName evidence="10">Sodium-coupled neutral amino acid transporter 10</fullName>
    </submittedName>
</protein>
<organism evidence="9 10">
    <name type="scientific">Diaphorina citri</name>
    <name type="common">Asian citrus psyllid</name>
    <dbReference type="NCBI Taxonomy" id="121845"/>
    <lineage>
        <taxon>Eukaryota</taxon>
        <taxon>Metazoa</taxon>
        <taxon>Ecdysozoa</taxon>
        <taxon>Arthropoda</taxon>
        <taxon>Hexapoda</taxon>
        <taxon>Insecta</taxon>
        <taxon>Pterygota</taxon>
        <taxon>Neoptera</taxon>
        <taxon>Paraneoptera</taxon>
        <taxon>Hemiptera</taxon>
        <taxon>Sternorrhyncha</taxon>
        <taxon>Psylloidea</taxon>
        <taxon>Psyllidae</taxon>
        <taxon>Diaphorininae</taxon>
        <taxon>Diaphorina</taxon>
    </lineage>
</organism>
<keyword evidence="3 7" id="KW-0812">Transmembrane</keyword>
<dbReference type="AlphaFoldDB" id="A0A3Q0JJR2"/>
<feature type="transmembrane region" description="Helical" evidence="7">
    <location>
        <begin position="92"/>
        <end position="111"/>
    </location>
</feature>
<dbReference type="PaxDb" id="121845-A0A3Q0JJR2"/>
<dbReference type="RefSeq" id="XP_026687035.1">
    <property type="nucleotide sequence ID" value="XM_026831234.1"/>
</dbReference>
<keyword evidence="5 7" id="KW-1133">Transmembrane helix</keyword>
<reference evidence="10" key="1">
    <citation type="submission" date="2025-08" db="UniProtKB">
        <authorList>
            <consortium name="RefSeq"/>
        </authorList>
    </citation>
    <scope>IDENTIFICATION</scope>
</reference>
<feature type="transmembrane region" description="Helical" evidence="7">
    <location>
        <begin position="171"/>
        <end position="194"/>
    </location>
</feature>
<keyword evidence="4" id="KW-0029">Amino-acid transport</keyword>
<evidence type="ECO:0000256" key="3">
    <source>
        <dbReference type="ARBA" id="ARBA00022692"/>
    </source>
</evidence>
<name>A0A3Q0JJR2_DIACI</name>
<dbReference type="STRING" id="121845.A0A3Q0JJR2"/>
<keyword evidence="2" id="KW-0813">Transport</keyword>
<proteinExistence type="predicted"/>
<evidence type="ECO:0000256" key="4">
    <source>
        <dbReference type="ARBA" id="ARBA00022970"/>
    </source>
</evidence>
<evidence type="ECO:0000256" key="5">
    <source>
        <dbReference type="ARBA" id="ARBA00022989"/>
    </source>
</evidence>
<accession>A0A3Q0JJR2</accession>
<evidence type="ECO:0000256" key="1">
    <source>
        <dbReference type="ARBA" id="ARBA00004141"/>
    </source>
</evidence>
<evidence type="ECO:0000313" key="9">
    <source>
        <dbReference type="Proteomes" id="UP000079169"/>
    </source>
</evidence>
<dbReference type="InterPro" id="IPR013057">
    <property type="entry name" value="AA_transpt_TM"/>
</dbReference>
<evidence type="ECO:0000259" key="8">
    <source>
        <dbReference type="Pfam" id="PF01490"/>
    </source>
</evidence>
<dbReference type="PANTHER" id="PTHR22950:SF646">
    <property type="entry name" value="SODIUM-COUPLED NEUTRAL AMINO ACID TRANSPORTER 10-RELATED"/>
    <property type="match status" value="1"/>
</dbReference>
<evidence type="ECO:0000256" key="7">
    <source>
        <dbReference type="SAM" id="Phobius"/>
    </source>
</evidence>
<feature type="domain" description="Amino acid transporter transmembrane" evidence="8">
    <location>
        <begin position="10"/>
        <end position="208"/>
    </location>
</feature>
<evidence type="ECO:0000256" key="2">
    <source>
        <dbReference type="ARBA" id="ARBA00022448"/>
    </source>
</evidence>
<dbReference type="Proteomes" id="UP000079169">
    <property type="component" value="Unplaced"/>
</dbReference>
<dbReference type="GO" id="GO:0016020">
    <property type="term" value="C:membrane"/>
    <property type="evidence" value="ECO:0007669"/>
    <property type="project" value="UniProtKB-SubCell"/>
</dbReference>
<gene>
    <name evidence="10" type="primary">LOC103519927</name>
</gene>